<dbReference type="InterPro" id="IPR003439">
    <property type="entry name" value="ABC_transporter-like_ATP-bd"/>
</dbReference>
<keyword evidence="1" id="KW-0813">Transport</keyword>
<dbReference type="Gene3D" id="3.40.50.300">
    <property type="entry name" value="P-loop containing nucleotide triphosphate hydrolases"/>
    <property type="match status" value="1"/>
</dbReference>
<reference evidence="5 6" key="1">
    <citation type="submission" date="2023-10" db="EMBL/GenBank/DDBJ databases">
        <title>Development of a sustainable strategy for remediation of hydrocarbon-contaminated territories based on the waste exchange concept.</title>
        <authorList>
            <person name="Krivoruchko A."/>
        </authorList>
    </citation>
    <scope>NUCLEOTIDE SEQUENCE [LARGE SCALE GENOMIC DNA]</scope>
    <source>
        <strain evidence="5 6">IEGM 1203</strain>
    </source>
</reference>
<evidence type="ECO:0000313" key="5">
    <source>
        <dbReference type="EMBL" id="MDV6268418.1"/>
    </source>
</evidence>
<dbReference type="EMBL" id="JAWLKB010000007">
    <property type="protein sequence ID" value="MDV6268418.1"/>
    <property type="molecule type" value="Genomic_DNA"/>
</dbReference>
<evidence type="ECO:0000313" key="6">
    <source>
        <dbReference type="Proteomes" id="UP001185927"/>
    </source>
</evidence>
<keyword evidence="2" id="KW-0547">Nucleotide-binding</keyword>
<evidence type="ECO:0000259" key="4">
    <source>
        <dbReference type="PROSITE" id="PS50893"/>
    </source>
</evidence>
<dbReference type="SMART" id="SM00382">
    <property type="entry name" value="AAA"/>
    <property type="match status" value="1"/>
</dbReference>
<organism evidence="5 6">
    <name type="scientific">Rhodococcus globerulus</name>
    <dbReference type="NCBI Taxonomy" id="33008"/>
    <lineage>
        <taxon>Bacteria</taxon>
        <taxon>Bacillati</taxon>
        <taxon>Actinomycetota</taxon>
        <taxon>Actinomycetes</taxon>
        <taxon>Mycobacteriales</taxon>
        <taxon>Nocardiaceae</taxon>
        <taxon>Rhodococcus</taxon>
    </lineage>
</organism>
<dbReference type="SUPFAM" id="SSF52540">
    <property type="entry name" value="P-loop containing nucleoside triphosphate hydrolases"/>
    <property type="match status" value="1"/>
</dbReference>
<dbReference type="PROSITE" id="PS50893">
    <property type="entry name" value="ABC_TRANSPORTER_2"/>
    <property type="match status" value="1"/>
</dbReference>
<accession>A0ABU4BWP8</accession>
<proteinExistence type="predicted"/>
<evidence type="ECO:0000256" key="2">
    <source>
        <dbReference type="ARBA" id="ARBA00022741"/>
    </source>
</evidence>
<dbReference type="InterPro" id="IPR027417">
    <property type="entry name" value="P-loop_NTPase"/>
</dbReference>
<dbReference type="InterPro" id="IPR051120">
    <property type="entry name" value="ABC_AA/LPS_Transport"/>
</dbReference>
<gene>
    <name evidence="5" type="ORF">R3Q16_17535</name>
</gene>
<dbReference type="Pfam" id="PF12399">
    <property type="entry name" value="BCA_ABC_TP_C"/>
    <property type="match status" value="1"/>
</dbReference>
<dbReference type="PANTHER" id="PTHR45772">
    <property type="entry name" value="CONSERVED COMPONENT OF ABC TRANSPORTER FOR NATURAL AMINO ACIDS-RELATED"/>
    <property type="match status" value="1"/>
</dbReference>
<feature type="domain" description="ABC transporter" evidence="4">
    <location>
        <begin position="3"/>
        <end position="228"/>
    </location>
</feature>
<evidence type="ECO:0000256" key="1">
    <source>
        <dbReference type="ARBA" id="ARBA00022448"/>
    </source>
</evidence>
<dbReference type="CDD" id="cd03219">
    <property type="entry name" value="ABC_Mj1267_LivG_branched"/>
    <property type="match status" value="1"/>
</dbReference>
<dbReference type="InterPro" id="IPR032823">
    <property type="entry name" value="BCA_ABC_TP_C"/>
</dbReference>
<sequence>MLLETEELSVAFGGVKALDGAHLSVAAGEVVGLIGPNGAGKTTFIDAVTGFVPSTGRVMFDGNDIAHLAPHRRARTGVVRTFQQLELYQDLSVADNIRVAAKSTAPDPSVALLERFGLEGLAQAYPEDLSHGHQRLVGIARALASEPRLLLLDEPAAGLDSSESIGLVEPIRALADEGIGILLIDHDVDLVFAVCDRVYVLDFGKVIGSGTPAEVGSSEVVRTAYLGASA</sequence>
<protein>
    <submittedName>
        <fullName evidence="5">ABC transporter ATP-binding protein</fullName>
    </submittedName>
</protein>
<comment type="caution">
    <text evidence="5">The sequence shown here is derived from an EMBL/GenBank/DDBJ whole genome shotgun (WGS) entry which is preliminary data.</text>
</comment>
<keyword evidence="3 5" id="KW-0067">ATP-binding</keyword>
<keyword evidence="6" id="KW-1185">Reference proteome</keyword>
<dbReference type="GO" id="GO:0005524">
    <property type="term" value="F:ATP binding"/>
    <property type="evidence" value="ECO:0007669"/>
    <property type="project" value="UniProtKB-KW"/>
</dbReference>
<dbReference type="RefSeq" id="WP_317542546.1">
    <property type="nucleotide sequence ID" value="NZ_JAWLKB010000007.1"/>
</dbReference>
<dbReference type="Pfam" id="PF00005">
    <property type="entry name" value="ABC_tran"/>
    <property type="match status" value="1"/>
</dbReference>
<dbReference type="InterPro" id="IPR003593">
    <property type="entry name" value="AAA+_ATPase"/>
</dbReference>
<name>A0ABU4BWP8_RHOGO</name>
<evidence type="ECO:0000256" key="3">
    <source>
        <dbReference type="ARBA" id="ARBA00022840"/>
    </source>
</evidence>
<dbReference type="Proteomes" id="UP001185927">
    <property type="component" value="Unassembled WGS sequence"/>
</dbReference>
<dbReference type="PANTHER" id="PTHR45772:SF2">
    <property type="entry name" value="ABC TRANSPORTER ATP-BINDING PROTEIN"/>
    <property type="match status" value="1"/>
</dbReference>